<dbReference type="AlphaFoldDB" id="A0A7U0N362"/>
<dbReference type="PANTHER" id="PTHR32282:SF33">
    <property type="entry name" value="PEPTIDOGLYCAN GLYCOSYLTRANSFERASE"/>
    <property type="match status" value="1"/>
</dbReference>
<dbReference type="SUPFAM" id="SSF53955">
    <property type="entry name" value="Lysozyme-like"/>
    <property type="match status" value="1"/>
</dbReference>
<dbReference type="Pfam" id="PF00912">
    <property type="entry name" value="Transgly"/>
    <property type="match status" value="1"/>
</dbReference>
<evidence type="ECO:0000259" key="3">
    <source>
        <dbReference type="Pfam" id="PF00912"/>
    </source>
</evidence>
<dbReference type="Proteomes" id="UP000596176">
    <property type="component" value="Chromosome"/>
</dbReference>
<accession>A0A7U0N362</accession>
<dbReference type="GO" id="GO:0008955">
    <property type="term" value="F:peptidoglycan glycosyltransferase activity"/>
    <property type="evidence" value="ECO:0007669"/>
    <property type="project" value="TreeGrafter"/>
</dbReference>
<organism evidence="4 5">
    <name type="scientific">Serratia proteamaculans</name>
    <dbReference type="NCBI Taxonomy" id="28151"/>
    <lineage>
        <taxon>Bacteria</taxon>
        <taxon>Pseudomonadati</taxon>
        <taxon>Pseudomonadota</taxon>
        <taxon>Gammaproteobacteria</taxon>
        <taxon>Enterobacterales</taxon>
        <taxon>Yersiniaceae</taxon>
        <taxon>Serratia</taxon>
    </lineage>
</organism>
<dbReference type="PANTHER" id="PTHR32282">
    <property type="entry name" value="BINDING PROTEIN TRANSPEPTIDASE, PUTATIVE-RELATED"/>
    <property type="match status" value="1"/>
</dbReference>
<comment type="pathway">
    <text evidence="1">Cell wall biogenesis; peptidoglycan biosynthesis.</text>
</comment>
<dbReference type="EMBL" id="CP068391">
    <property type="protein sequence ID" value="QQX51644.1"/>
    <property type="molecule type" value="Genomic_DNA"/>
</dbReference>
<reference evidence="4 5" key="1">
    <citation type="submission" date="2021-01" db="EMBL/GenBank/DDBJ databases">
        <title>Chromosome sequence of Serratia proteamaculans strain 94 rif-r, isolated from spoiled beef.</title>
        <authorList>
            <person name="Zaytseva Y.V."/>
            <person name="Iablokov S.N."/>
            <person name="Klyukina A."/>
        </authorList>
    </citation>
    <scope>NUCLEOTIDE SEQUENCE [LARGE SCALE GENOMIC DNA]</scope>
    <source>
        <strain evidence="4 5">94 rif-r</strain>
    </source>
</reference>
<sequence length="217" mass="25428">MPKEKIFRASIFILTIPYFVLERIISYFNVISINSDFNLCCEKISNFSIKNIEIIDEKLIKTLVLAEDHRSQLHYGIDPIAIIRTLKLRLINKRTQGASTIEQQLIRTITRRYEKTPRRKIREQILAIMLCRKFTKKKIAECYLGLAYYGSGITGENGLLKIKNNEANNRREISISYLKYPKPKLDNENHTKKTIRRASHIINLNSKNERVSLFLKK</sequence>
<dbReference type="RefSeq" id="WP_207979522.1">
    <property type="nucleotide sequence ID" value="NZ_CP068391.1"/>
</dbReference>
<gene>
    <name evidence="4" type="ORF">JKX24_15650</name>
</gene>
<dbReference type="InterPro" id="IPR023346">
    <property type="entry name" value="Lysozyme-like_dom_sf"/>
</dbReference>
<proteinExistence type="predicted"/>
<dbReference type="Gene3D" id="1.10.3810.10">
    <property type="entry name" value="Biosynthetic peptidoglycan transglycosylase-like"/>
    <property type="match status" value="1"/>
</dbReference>
<feature type="domain" description="Glycosyl transferase family 51" evidence="3">
    <location>
        <begin position="48"/>
        <end position="155"/>
    </location>
</feature>
<dbReference type="GO" id="GO:0009252">
    <property type="term" value="P:peptidoglycan biosynthetic process"/>
    <property type="evidence" value="ECO:0007669"/>
    <property type="project" value="TreeGrafter"/>
</dbReference>
<protein>
    <submittedName>
        <fullName evidence="4">Transglycosylase domain-containing protein</fullName>
    </submittedName>
</protein>
<evidence type="ECO:0000313" key="5">
    <source>
        <dbReference type="Proteomes" id="UP000596176"/>
    </source>
</evidence>
<dbReference type="InterPro" id="IPR050396">
    <property type="entry name" value="Glycosyltr_51/Transpeptidase"/>
</dbReference>
<dbReference type="InterPro" id="IPR036950">
    <property type="entry name" value="PBP_transglycosylase"/>
</dbReference>
<evidence type="ECO:0000256" key="1">
    <source>
        <dbReference type="ARBA" id="ARBA00004752"/>
    </source>
</evidence>
<evidence type="ECO:0000256" key="2">
    <source>
        <dbReference type="ARBA" id="ARBA00022679"/>
    </source>
</evidence>
<evidence type="ECO:0000313" key="4">
    <source>
        <dbReference type="EMBL" id="QQX51644.1"/>
    </source>
</evidence>
<dbReference type="GO" id="GO:0030288">
    <property type="term" value="C:outer membrane-bounded periplasmic space"/>
    <property type="evidence" value="ECO:0007669"/>
    <property type="project" value="TreeGrafter"/>
</dbReference>
<keyword evidence="2" id="KW-0808">Transferase</keyword>
<name>A0A7U0N362_SERPR</name>
<dbReference type="InterPro" id="IPR001264">
    <property type="entry name" value="Glyco_trans_51"/>
</dbReference>